<sequence>MTTLRRTVPFVARSGKDHSARILLVDRAELPLAAAGDAQLSATLRRPISLGPADQGIPADEVERLVEEQYQAALEFVYGHPVWQRIREGEALGAVRAYLMESRHYLAAAPFRMASGITDALRPSELVRLQAHHVVEEADHDTYFENGLAALDIPRDLVRQARPSPVTVEWIHLMRTVAAYGPLAAALCSGLLEYTAGDQKSVAGWHTMLHERGMLPKEAVEAIFEHVETDLGLGHGNNWRDAVRAAKVVPAAELADWLNAVTLVAEMIVRWLETFEAGLSSETVAASPGLELEGAAPVLGGEADGLPVWPAEIYASYAHGPRSTASGVRRVLALSYAYSGRAVQHGATGNSTTAVASDLVGRTAREWDGRTDEVGLEKLVESWMVAIDGHALWQRMTEDPTLPLVHGYMVENYHYVAGIWQHTGGAVAACPDPVIRNELVKHLIEEFNHGKMFLRGIKKARGSRDHGLTPDRMRPLATTVAFVGTLRELAQRDWKAYVLALAYLQLTLSAAGTTVHSRHEDFYRTLFDRLPESEQLVSAMRTHDAEDTRLGHGDDTRDLLRLLAQRHTITRESVAAAALVPQLAWSFLDGILQHYRHGEAAVLQRAGWHVEG</sequence>
<dbReference type="Pfam" id="PF03070">
    <property type="entry name" value="TENA_THI-4"/>
    <property type="match status" value="1"/>
</dbReference>
<dbReference type="PANTHER" id="PTHR40279:SF3">
    <property type="entry name" value="4-AMINOBENZOATE SYNTHASE"/>
    <property type="match status" value="1"/>
</dbReference>
<evidence type="ECO:0000256" key="1">
    <source>
        <dbReference type="ARBA" id="ARBA00004948"/>
    </source>
</evidence>
<feature type="domain" description="Thiaminase-2/PQQC" evidence="3">
    <location>
        <begin position="70"/>
        <end position="196"/>
    </location>
</feature>
<protein>
    <recommendedName>
        <fullName evidence="3">Thiaminase-2/PQQC domain-containing protein</fullName>
    </recommendedName>
</protein>
<dbReference type="EMBL" id="JAAGKO020000001">
    <property type="protein sequence ID" value="MDI5961417.1"/>
    <property type="molecule type" value="Genomic_DNA"/>
</dbReference>
<dbReference type="InterPro" id="IPR039068">
    <property type="entry name" value="PqqC-like"/>
</dbReference>
<evidence type="ECO:0000313" key="5">
    <source>
        <dbReference type="Proteomes" id="UP001156398"/>
    </source>
</evidence>
<evidence type="ECO:0000259" key="3">
    <source>
        <dbReference type="Pfam" id="PF03070"/>
    </source>
</evidence>
<keyword evidence="2" id="KW-0560">Oxidoreductase</keyword>
<dbReference type="SUPFAM" id="SSF48613">
    <property type="entry name" value="Heme oxygenase-like"/>
    <property type="match status" value="2"/>
</dbReference>
<dbReference type="InterPro" id="IPR004305">
    <property type="entry name" value="Thiaminase-2/PQQC"/>
</dbReference>
<reference evidence="4 5" key="1">
    <citation type="submission" date="2023-05" db="EMBL/GenBank/DDBJ databases">
        <title>Streptantibioticus silvisoli sp. nov., acidotolerant actinomycetes 1 from pine litter.</title>
        <authorList>
            <person name="Swiecimska M."/>
            <person name="Golinska P."/>
            <person name="Sangal V."/>
            <person name="Wachnowicz B."/>
            <person name="Goodfellow M."/>
        </authorList>
    </citation>
    <scope>NUCLEOTIDE SEQUENCE [LARGE SCALE GENOMIC DNA]</scope>
    <source>
        <strain evidence="4 5">SL54</strain>
    </source>
</reference>
<dbReference type="PANTHER" id="PTHR40279">
    <property type="entry name" value="PQQC-LIKE PROTEIN"/>
    <property type="match status" value="1"/>
</dbReference>
<dbReference type="Gene3D" id="1.20.910.10">
    <property type="entry name" value="Heme oxygenase-like"/>
    <property type="match status" value="2"/>
</dbReference>
<comment type="caution">
    <text evidence="4">The sequence shown here is derived from an EMBL/GenBank/DDBJ whole genome shotgun (WGS) entry which is preliminary data.</text>
</comment>
<evidence type="ECO:0000313" key="4">
    <source>
        <dbReference type="EMBL" id="MDI5961417.1"/>
    </source>
</evidence>
<dbReference type="RefSeq" id="WP_271323493.1">
    <property type="nucleotide sequence ID" value="NZ_JAAGKO020000001.1"/>
</dbReference>
<evidence type="ECO:0000256" key="2">
    <source>
        <dbReference type="ARBA" id="ARBA00023002"/>
    </source>
</evidence>
<name>A0ABT6VSG7_9ACTN</name>
<comment type="pathway">
    <text evidence="1">Cofactor biosynthesis; thiamine diphosphate biosynthesis.</text>
</comment>
<gene>
    <name evidence="4" type="ORF">POF43_001525</name>
</gene>
<keyword evidence="5" id="KW-1185">Reference proteome</keyword>
<dbReference type="Proteomes" id="UP001156398">
    <property type="component" value="Unassembled WGS sequence"/>
</dbReference>
<accession>A0ABT6VSG7</accession>
<proteinExistence type="predicted"/>
<organism evidence="4 5">
    <name type="scientific">Streptantibioticus silvisoli</name>
    <dbReference type="NCBI Taxonomy" id="2705255"/>
    <lineage>
        <taxon>Bacteria</taxon>
        <taxon>Bacillati</taxon>
        <taxon>Actinomycetota</taxon>
        <taxon>Actinomycetes</taxon>
        <taxon>Kitasatosporales</taxon>
        <taxon>Streptomycetaceae</taxon>
        <taxon>Streptantibioticus</taxon>
    </lineage>
</organism>
<dbReference type="InterPro" id="IPR016084">
    <property type="entry name" value="Haem_Oase-like_multi-hlx"/>
</dbReference>